<accession>A0A5B7G6T4</accession>
<sequence length="74" mass="8053">MYKLRLSQSTQTVLVHRVVAKREVMRLVAARASPPPPPGGARLAPRVTGPAPLRRPAADCKADALAQWPQGRDF</sequence>
<comment type="caution">
    <text evidence="2">The sequence shown here is derived from an EMBL/GenBank/DDBJ whole genome shotgun (WGS) entry which is preliminary data.</text>
</comment>
<keyword evidence="3" id="KW-1185">Reference proteome</keyword>
<organism evidence="2 3">
    <name type="scientific">Portunus trituberculatus</name>
    <name type="common">Swimming crab</name>
    <name type="synonym">Neptunus trituberculatus</name>
    <dbReference type="NCBI Taxonomy" id="210409"/>
    <lineage>
        <taxon>Eukaryota</taxon>
        <taxon>Metazoa</taxon>
        <taxon>Ecdysozoa</taxon>
        <taxon>Arthropoda</taxon>
        <taxon>Crustacea</taxon>
        <taxon>Multicrustacea</taxon>
        <taxon>Malacostraca</taxon>
        <taxon>Eumalacostraca</taxon>
        <taxon>Eucarida</taxon>
        <taxon>Decapoda</taxon>
        <taxon>Pleocyemata</taxon>
        <taxon>Brachyura</taxon>
        <taxon>Eubrachyura</taxon>
        <taxon>Portunoidea</taxon>
        <taxon>Portunidae</taxon>
        <taxon>Portuninae</taxon>
        <taxon>Portunus</taxon>
    </lineage>
</organism>
<name>A0A5B7G6T4_PORTR</name>
<protein>
    <submittedName>
        <fullName evidence="2">Uncharacterized protein</fullName>
    </submittedName>
</protein>
<dbReference type="AlphaFoldDB" id="A0A5B7G6T4"/>
<dbReference type="Proteomes" id="UP000324222">
    <property type="component" value="Unassembled WGS sequence"/>
</dbReference>
<dbReference type="EMBL" id="VSRR010011285">
    <property type="protein sequence ID" value="MPC52963.1"/>
    <property type="molecule type" value="Genomic_DNA"/>
</dbReference>
<reference evidence="2 3" key="1">
    <citation type="submission" date="2019-05" db="EMBL/GenBank/DDBJ databases">
        <title>Another draft genome of Portunus trituberculatus and its Hox gene families provides insights of decapod evolution.</title>
        <authorList>
            <person name="Jeong J.-H."/>
            <person name="Song I."/>
            <person name="Kim S."/>
            <person name="Choi T."/>
            <person name="Kim D."/>
            <person name="Ryu S."/>
            <person name="Kim W."/>
        </authorList>
    </citation>
    <scope>NUCLEOTIDE SEQUENCE [LARGE SCALE GENOMIC DNA]</scope>
    <source>
        <tissue evidence="2">Muscle</tissue>
    </source>
</reference>
<proteinExistence type="predicted"/>
<feature type="region of interest" description="Disordered" evidence="1">
    <location>
        <begin position="30"/>
        <end position="56"/>
    </location>
</feature>
<gene>
    <name evidence="2" type="ORF">E2C01_046845</name>
</gene>
<evidence type="ECO:0000256" key="1">
    <source>
        <dbReference type="SAM" id="MobiDB-lite"/>
    </source>
</evidence>
<evidence type="ECO:0000313" key="2">
    <source>
        <dbReference type="EMBL" id="MPC52963.1"/>
    </source>
</evidence>
<evidence type="ECO:0000313" key="3">
    <source>
        <dbReference type="Proteomes" id="UP000324222"/>
    </source>
</evidence>